<feature type="domain" description="Protein kinase" evidence="2">
    <location>
        <begin position="853"/>
        <end position="1238"/>
    </location>
</feature>
<evidence type="ECO:0000256" key="1">
    <source>
        <dbReference type="SAM" id="MobiDB-lite"/>
    </source>
</evidence>
<feature type="compositionally biased region" description="Basic and acidic residues" evidence="1">
    <location>
        <begin position="135"/>
        <end position="156"/>
    </location>
</feature>
<name>A0A8K0VUG6_9PLEO</name>
<evidence type="ECO:0000259" key="2">
    <source>
        <dbReference type="PROSITE" id="PS50011"/>
    </source>
</evidence>
<dbReference type="SUPFAM" id="SSF56112">
    <property type="entry name" value="Protein kinase-like (PK-like)"/>
    <property type="match status" value="1"/>
</dbReference>
<feature type="region of interest" description="Disordered" evidence="1">
    <location>
        <begin position="114"/>
        <end position="156"/>
    </location>
</feature>
<dbReference type="EMBL" id="JAGMVJ010000018">
    <property type="protein sequence ID" value="KAH7077364.1"/>
    <property type="molecule type" value="Genomic_DNA"/>
</dbReference>
<gene>
    <name evidence="3" type="ORF">FB567DRAFT_148733</name>
</gene>
<accession>A0A8K0VUG6</accession>
<dbReference type="InterPro" id="IPR000719">
    <property type="entry name" value="Prot_kinase_dom"/>
</dbReference>
<evidence type="ECO:0000313" key="4">
    <source>
        <dbReference type="Proteomes" id="UP000813461"/>
    </source>
</evidence>
<dbReference type="GO" id="GO:0005524">
    <property type="term" value="F:ATP binding"/>
    <property type="evidence" value="ECO:0007669"/>
    <property type="project" value="InterPro"/>
</dbReference>
<dbReference type="OrthoDB" id="5365701at2759"/>
<dbReference type="PANTHER" id="PTHR24359">
    <property type="entry name" value="SERINE/THREONINE-PROTEIN KINASE SBK1"/>
    <property type="match status" value="1"/>
</dbReference>
<dbReference type="PANTHER" id="PTHR24359:SF1">
    <property type="entry name" value="INHIBITOR OF NUCLEAR FACTOR KAPPA-B KINASE EPSILON SUBUNIT HOMOLOG 1-RELATED"/>
    <property type="match status" value="1"/>
</dbReference>
<dbReference type="PROSITE" id="PS50011">
    <property type="entry name" value="PROTEIN_KINASE_DOM"/>
    <property type="match status" value="1"/>
</dbReference>
<dbReference type="Gene3D" id="1.10.510.10">
    <property type="entry name" value="Transferase(Phosphotransferase) domain 1"/>
    <property type="match status" value="1"/>
</dbReference>
<dbReference type="Pfam" id="PF00069">
    <property type="entry name" value="Pkinase"/>
    <property type="match status" value="1"/>
</dbReference>
<dbReference type="SMART" id="SM00220">
    <property type="entry name" value="S_TKc"/>
    <property type="match status" value="1"/>
</dbReference>
<dbReference type="Proteomes" id="UP000813461">
    <property type="component" value="Unassembled WGS sequence"/>
</dbReference>
<dbReference type="InterPro" id="IPR011009">
    <property type="entry name" value="Kinase-like_dom_sf"/>
</dbReference>
<feature type="compositionally biased region" description="Polar residues" evidence="1">
    <location>
        <begin position="114"/>
        <end position="130"/>
    </location>
</feature>
<evidence type="ECO:0000313" key="3">
    <source>
        <dbReference type="EMBL" id="KAH7077364.1"/>
    </source>
</evidence>
<dbReference type="AlphaFoldDB" id="A0A8K0VUG6"/>
<comment type="caution">
    <text evidence="3">The sequence shown here is derived from an EMBL/GenBank/DDBJ whole genome shotgun (WGS) entry which is preliminary data.</text>
</comment>
<feature type="region of interest" description="Disordered" evidence="1">
    <location>
        <begin position="284"/>
        <end position="303"/>
    </location>
</feature>
<protein>
    <recommendedName>
        <fullName evidence="2">Protein kinase domain-containing protein</fullName>
    </recommendedName>
</protein>
<dbReference type="GO" id="GO:0004674">
    <property type="term" value="F:protein serine/threonine kinase activity"/>
    <property type="evidence" value="ECO:0007669"/>
    <property type="project" value="TreeGrafter"/>
</dbReference>
<proteinExistence type="predicted"/>
<sequence length="1276" mass="144382">MEELNRTIFNRPKPIRAITQECRNQLEKCTETMDPGYRNWAENRLSDFNLWDAGVGASARTFSSLDKRLDSDKTAQTVVISSIDSLTGWLLKWKELADSSVSISKPLEQSGEIDNSKSTIVSTNHVSPSASPGFHDNKQSEKRELPRREEAVQKADDDITIEEARSSVEEMLHIIIRLGISIRRAGAASRLQYADQTFDGGSIETLEIIESYTRHLQVRNYISFTATRNNRPGEKHVGPMEIGVAAVHEKDTKLNEPLRPEQQILVESLARRAHRFALSKQRMGTLGGNLEQDKSKGESGLPSEVIPILESQRVEDNTTEVNQRIPTPIQVRHDGNRFQPALPAQSDRSASESVFLSEFPQGHALTVNTDMDLEGPPPTVIASRVNYPKPPKLADGIDAFICPYCCYSLQADFTGARKWRKHVSEDLMPYTCYLAGCPNNNCFFDSFKAWEGHVSSGHRYFNGWKCTICQTASNLFEEQALRKHLQESHKDVVAEDYVDRFLKASQVFDRPDLSKCPVCSINEVTWNAQKFQDADFDQGIVSFLKHIGKCMHDFALKILPSHEPEGTNNMMSNAITGISFLDSRSSLSSASLIIEKSTTHQKDGKLNLKSTRPPLNITESVTKWLRIVDHYNFIPTSRKTLYSLDGLPIDIAEGQAQQLRHSLSTVLLRPNLGRDPSNDEEWSLSDEEDDFQDIVSANMVQSAFERTPFSFLPEGVLKQIVTRNRLLKAMSIDEDEPLVGFILTHALKLFTITAFAVLKPQALHKAMRLFHENDFDDSRLPVETWSRSDFNENERNGTLHPFSVMEGSTRKNGKVWKFRSLWDFQEHQFKFLAPVFTIGEIQLDVGARVIPFTSKELSRAEGSFGVVHKYTIQEQHLIDPHRRNHKQILTVAVKEIKPYHGEGPDAAERRWLREARAQSALNKLDSRNHIVHLLTAFGRSVSDSKDYYLVFEWADGGNLLEFWTANPKPVLTAGLIREVIEQLHGLSSAIEAAHNGRIDGKLDAASYRHGDLKPSNILRFMDSSVVGILKIGDWGEVGTHEVVTTLRRNWTTAQFGTRRYEAPELVTGIISAFGRDEPHRSRLADIWAFGCIAFEFVVWALYGHHGLTRFYDDVNEAYYQLDVIRDVKKARIHDKVVRWMEHMGKEPACLVGVTALGDLLDCVQRGLLVVRLPNKLGSRLVEDRTTVTTHTLEQAEAIEGIIPKIRINQAETPMERSFDQLGPARLRADQLCDTLAMILDDVKADAYAGKWDSDAKREPPLYEHWLEPTLEPHRHM</sequence>
<keyword evidence="4" id="KW-1185">Reference proteome</keyword>
<dbReference type="CDD" id="cd00180">
    <property type="entry name" value="PKc"/>
    <property type="match status" value="1"/>
</dbReference>
<reference evidence="3" key="1">
    <citation type="journal article" date="2021" name="Nat. Commun.">
        <title>Genetic determinants of endophytism in the Arabidopsis root mycobiome.</title>
        <authorList>
            <person name="Mesny F."/>
            <person name="Miyauchi S."/>
            <person name="Thiergart T."/>
            <person name="Pickel B."/>
            <person name="Atanasova L."/>
            <person name="Karlsson M."/>
            <person name="Huettel B."/>
            <person name="Barry K.W."/>
            <person name="Haridas S."/>
            <person name="Chen C."/>
            <person name="Bauer D."/>
            <person name="Andreopoulos W."/>
            <person name="Pangilinan J."/>
            <person name="LaButti K."/>
            <person name="Riley R."/>
            <person name="Lipzen A."/>
            <person name="Clum A."/>
            <person name="Drula E."/>
            <person name="Henrissat B."/>
            <person name="Kohler A."/>
            <person name="Grigoriev I.V."/>
            <person name="Martin F.M."/>
            <person name="Hacquard S."/>
        </authorList>
    </citation>
    <scope>NUCLEOTIDE SEQUENCE</scope>
    <source>
        <strain evidence="3">MPI-SDFR-AT-0120</strain>
    </source>
</reference>
<organism evidence="3 4">
    <name type="scientific">Paraphoma chrysanthemicola</name>
    <dbReference type="NCBI Taxonomy" id="798071"/>
    <lineage>
        <taxon>Eukaryota</taxon>
        <taxon>Fungi</taxon>
        <taxon>Dikarya</taxon>
        <taxon>Ascomycota</taxon>
        <taxon>Pezizomycotina</taxon>
        <taxon>Dothideomycetes</taxon>
        <taxon>Pleosporomycetidae</taxon>
        <taxon>Pleosporales</taxon>
        <taxon>Pleosporineae</taxon>
        <taxon>Phaeosphaeriaceae</taxon>
        <taxon>Paraphoma</taxon>
    </lineage>
</organism>